<sequence>MLDQPRFPLFVIGDNEALVFLNQRDVGVFVERDDVADGIYHGFDFDGRALNFASGLGQLTRGGLLLETN</sequence>
<dbReference type="RefSeq" id="WP_014322536.1">
    <property type="nucleotide sequence ID" value="NC_016803.1"/>
</dbReference>
<reference evidence="1 2" key="1">
    <citation type="journal article" date="2011" name="J. Bacteriol.">
        <title>Genome sequence of the mercury-methylating strain Desulfovibrio desulfuricans ND132.</title>
        <authorList>
            <person name="Brown S.D."/>
            <person name="Gilmour C.C."/>
            <person name="Kucken A.M."/>
            <person name="Wall J.D."/>
            <person name="Elias D.A."/>
            <person name="Brandt C.C."/>
            <person name="Podar M."/>
            <person name="Chertkov O."/>
            <person name="Held B."/>
            <person name="Bruce D.C."/>
            <person name="Detter J.C."/>
            <person name="Tapia R."/>
            <person name="Han C.S."/>
            <person name="Goodwin L.A."/>
            <person name="Cheng J.F."/>
            <person name="Pitluck S."/>
            <person name="Woyke T."/>
            <person name="Mikhailova N."/>
            <person name="Ivanova N.N."/>
            <person name="Han J."/>
            <person name="Lucas S."/>
            <person name="Lapidus A.L."/>
            <person name="Land M.L."/>
            <person name="Hauser L.J."/>
            <person name="Palumbo A.V."/>
        </authorList>
    </citation>
    <scope>NUCLEOTIDE SEQUENCE [LARGE SCALE GENOMIC DNA]</scope>
    <source>
        <strain evidence="1 2">ND132</strain>
    </source>
</reference>
<evidence type="ECO:0000313" key="2">
    <source>
        <dbReference type="Proteomes" id="UP000007845"/>
    </source>
</evidence>
<protein>
    <submittedName>
        <fullName evidence="1">Uncharacterized protein</fullName>
    </submittedName>
</protein>
<proteinExistence type="predicted"/>
<dbReference type="OrthoDB" id="10009836at2"/>
<dbReference type="AlphaFoldDB" id="F0JGR9"/>
<accession>F0JGR9</accession>
<organism evidence="1 2">
    <name type="scientific">Pseudodesulfovibrio mercurii</name>
    <dbReference type="NCBI Taxonomy" id="641491"/>
    <lineage>
        <taxon>Bacteria</taxon>
        <taxon>Pseudomonadati</taxon>
        <taxon>Thermodesulfobacteriota</taxon>
        <taxon>Desulfovibrionia</taxon>
        <taxon>Desulfovibrionales</taxon>
        <taxon>Desulfovibrionaceae</taxon>
    </lineage>
</organism>
<keyword evidence="2" id="KW-1185">Reference proteome</keyword>
<evidence type="ECO:0000313" key="1">
    <source>
        <dbReference type="EMBL" id="EGB15109.1"/>
    </source>
</evidence>
<gene>
    <name evidence="1" type="ORF">DND132_1903</name>
</gene>
<dbReference type="KEGG" id="ddn:DND132_1903"/>
<dbReference type="Proteomes" id="UP000007845">
    <property type="component" value="Chromosome"/>
</dbReference>
<name>F0JGR9_9BACT</name>
<dbReference type="EMBL" id="CP003220">
    <property type="protein sequence ID" value="EGB15109.1"/>
    <property type="molecule type" value="Genomic_DNA"/>
</dbReference>
<dbReference type="HOGENOM" id="CLU_2769045_0_0_7"/>